<dbReference type="Proteomes" id="UP000199226">
    <property type="component" value="Unassembled WGS sequence"/>
</dbReference>
<evidence type="ECO:0000313" key="1">
    <source>
        <dbReference type="EMBL" id="SDM26665.1"/>
    </source>
</evidence>
<gene>
    <name evidence="1" type="ORF">SAMN05421813_108156</name>
</gene>
<accession>A0A1G9RW00</accession>
<dbReference type="STRING" id="990371.SAMN05421813_108156"/>
<organism evidence="1 2">
    <name type="scientific">Daejeonella rubra</name>
    <dbReference type="NCBI Taxonomy" id="990371"/>
    <lineage>
        <taxon>Bacteria</taxon>
        <taxon>Pseudomonadati</taxon>
        <taxon>Bacteroidota</taxon>
        <taxon>Sphingobacteriia</taxon>
        <taxon>Sphingobacteriales</taxon>
        <taxon>Sphingobacteriaceae</taxon>
        <taxon>Daejeonella</taxon>
    </lineage>
</organism>
<proteinExistence type="predicted"/>
<dbReference type="AlphaFoldDB" id="A0A1G9RW00"/>
<dbReference type="EMBL" id="FNHH01000008">
    <property type="protein sequence ID" value="SDM26665.1"/>
    <property type="molecule type" value="Genomic_DNA"/>
</dbReference>
<evidence type="ECO:0000313" key="2">
    <source>
        <dbReference type="Proteomes" id="UP000199226"/>
    </source>
</evidence>
<evidence type="ECO:0008006" key="3">
    <source>
        <dbReference type="Google" id="ProtNLM"/>
    </source>
</evidence>
<sequence length="89" mass="10564">MRLPNMGVLMLSNVLKNDRAIQMSIRIIEIFVKMREILLLHKDIANLIEQVENNFYKQDQKIKLLFAYLDKFLKKEEIPCIPIGFKQKS</sequence>
<name>A0A1G9RW00_9SPHI</name>
<protein>
    <recommendedName>
        <fullName evidence="3">KilA-N DNA-binding domain-containing protein</fullName>
    </recommendedName>
</protein>
<keyword evidence="2" id="KW-1185">Reference proteome</keyword>
<reference evidence="2" key="1">
    <citation type="submission" date="2016-10" db="EMBL/GenBank/DDBJ databases">
        <authorList>
            <person name="Varghese N."/>
            <person name="Submissions S."/>
        </authorList>
    </citation>
    <scope>NUCLEOTIDE SEQUENCE [LARGE SCALE GENOMIC DNA]</scope>
    <source>
        <strain evidence="2">DSM 24536</strain>
    </source>
</reference>